<dbReference type="PANTHER" id="PTHR33133:SF51">
    <property type="entry name" value="THH1_TOM1_TOM3 DOMAIN-CONTAINING PROTEIN"/>
    <property type="match status" value="1"/>
</dbReference>
<accession>A0A978UXI6</accession>
<name>A0A978UXI6_ZIZJJ</name>
<dbReference type="EMBL" id="JAEACU010000008">
    <property type="protein sequence ID" value="KAH7519702.1"/>
    <property type="molecule type" value="Genomic_DNA"/>
</dbReference>
<evidence type="ECO:0000256" key="1">
    <source>
        <dbReference type="SAM" id="Phobius"/>
    </source>
</evidence>
<sequence length="560" mass="62394">MQSLGVVFGIFKDSYKIINSGNVSLYKIICFLILPTYFISLINKLASDALLPETGLNNQTNTTTTFNQTQESGLATFGPYIPYSHLFSSEFAPFWRLQLECFIPTLFFKLLYTSAGIYTAAYIHTGQDDVIFPKVMAVVCSKVWKRLFFTFFSTFIAFIAFTAVATLVLATACTTFLTVISSRASVITISIVVFFVMLTYLTGLVYLMLISQLANVVSVLEESGGFTAMKKSNQLLKGNMWVVAIIMFFFLAIVHCVVQYAYGKLVMYAWSLGTMSVIISSLLPIMFTLIELVSQTVLYFVCKSYHQEKVELDQVNNVWGGYGPLKTEELELEKFSIYTAACIHTGHEAVMSFNIKFIAVVSKVWKRLAFTFFCIFIAFACTAVLMLILIIAPATFYTMISSRAGIITISLVILFATVSYLAGFVYLVLVSSLANVVSVLEEAGGFKAMKKSNQLLKGNWWVAVIMLFCLAIVYYVLHYALGKLVMYAWSFGIVAGAVSVAISSLLPTVFILIELVSQTVLYCVCKSYHQEKVELDQVNVSGGYAPLNTEELHQEKFSHV</sequence>
<evidence type="ECO:0000313" key="2">
    <source>
        <dbReference type="EMBL" id="KAH7519702.1"/>
    </source>
</evidence>
<feature type="transmembrane region" description="Helical" evidence="1">
    <location>
        <begin position="458"/>
        <end position="477"/>
    </location>
</feature>
<protein>
    <submittedName>
        <fullName evidence="2">Uncharacterized protein</fullName>
    </submittedName>
</protein>
<feature type="transmembrane region" description="Helical" evidence="1">
    <location>
        <begin position="24"/>
        <end position="42"/>
    </location>
</feature>
<feature type="transmembrane region" description="Helical" evidence="1">
    <location>
        <begin position="404"/>
        <end position="437"/>
    </location>
</feature>
<dbReference type="Proteomes" id="UP000813462">
    <property type="component" value="Unassembled WGS sequence"/>
</dbReference>
<feature type="transmembrane region" description="Helical" evidence="1">
    <location>
        <begin position="240"/>
        <end position="262"/>
    </location>
</feature>
<keyword evidence="1" id="KW-0472">Membrane</keyword>
<organism evidence="2 3">
    <name type="scientific">Ziziphus jujuba var. spinosa</name>
    <dbReference type="NCBI Taxonomy" id="714518"/>
    <lineage>
        <taxon>Eukaryota</taxon>
        <taxon>Viridiplantae</taxon>
        <taxon>Streptophyta</taxon>
        <taxon>Embryophyta</taxon>
        <taxon>Tracheophyta</taxon>
        <taxon>Spermatophyta</taxon>
        <taxon>Magnoliopsida</taxon>
        <taxon>eudicotyledons</taxon>
        <taxon>Gunneridae</taxon>
        <taxon>Pentapetalae</taxon>
        <taxon>rosids</taxon>
        <taxon>fabids</taxon>
        <taxon>Rosales</taxon>
        <taxon>Rhamnaceae</taxon>
        <taxon>Paliureae</taxon>
        <taxon>Ziziphus</taxon>
    </lineage>
</organism>
<evidence type="ECO:0000313" key="3">
    <source>
        <dbReference type="Proteomes" id="UP000813462"/>
    </source>
</evidence>
<keyword evidence="1" id="KW-1133">Transmembrane helix</keyword>
<comment type="caution">
    <text evidence="2">The sequence shown here is derived from an EMBL/GenBank/DDBJ whole genome shotgun (WGS) entry which is preliminary data.</text>
</comment>
<dbReference type="PANTHER" id="PTHR33133">
    <property type="entry name" value="OS08G0107100 PROTEIN-RELATED"/>
    <property type="match status" value="1"/>
</dbReference>
<feature type="transmembrane region" description="Helical" evidence="1">
    <location>
        <begin position="147"/>
        <end position="180"/>
    </location>
</feature>
<dbReference type="AlphaFoldDB" id="A0A978UXI6"/>
<gene>
    <name evidence="2" type="ORF">FEM48_Zijuj08G0065300</name>
</gene>
<feature type="transmembrane region" description="Helical" evidence="1">
    <location>
        <begin position="368"/>
        <end position="392"/>
    </location>
</feature>
<feature type="transmembrane region" description="Helical" evidence="1">
    <location>
        <begin position="186"/>
        <end position="209"/>
    </location>
</feature>
<proteinExistence type="predicted"/>
<reference evidence="2" key="1">
    <citation type="journal article" date="2021" name="Front. Plant Sci.">
        <title>Chromosome-Scale Genome Assembly for Chinese Sour Jujube and Insights Into Its Genome Evolution and Domestication Signature.</title>
        <authorList>
            <person name="Shen L.-Y."/>
            <person name="Luo H."/>
            <person name="Wang X.-L."/>
            <person name="Wang X.-M."/>
            <person name="Qiu X.-J."/>
            <person name="Liu H."/>
            <person name="Zhou S.-S."/>
            <person name="Jia K.-H."/>
            <person name="Nie S."/>
            <person name="Bao Y.-T."/>
            <person name="Zhang R.-G."/>
            <person name="Yun Q.-Z."/>
            <person name="Chai Y.-H."/>
            <person name="Lu J.-Y."/>
            <person name="Li Y."/>
            <person name="Zhao S.-W."/>
            <person name="Mao J.-F."/>
            <person name="Jia S.-G."/>
            <person name="Mao Y.-M."/>
        </authorList>
    </citation>
    <scope>NUCLEOTIDE SEQUENCE</scope>
    <source>
        <strain evidence="2">AT0</strain>
        <tissue evidence="2">Leaf</tissue>
    </source>
</reference>
<feature type="transmembrane region" description="Helical" evidence="1">
    <location>
        <begin position="489"/>
        <end position="513"/>
    </location>
</feature>
<feature type="transmembrane region" description="Helical" evidence="1">
    <location>
        <begin position="268"/>
        <end position="290"/>
    </location>
</feature>
<keyword evidence="1" id="KW-0812">Transmembrane</keyword>